<comment type="subcellular location">
    <subcellularLocation>
        <location evidence="3">Nucleus</location>
    </subcellularLocation>
</comment>
<dbReference type="InterPro" id="IPR046328">
    <property type="entry name" value="ETS_fam"/>
</dbReference>
<feature type="domain" description="ETS" evidence="6">
    <location>
        <begin position="5"/>
        <end position="85"/>
    </location>
</feature>
<gene>
    <name evidence="8" type="primary">elk4</name>
</gene>
<feature type="compositionally biased region" description="Polar residues" evidence="4">
    <location>
        <begin position="128"/>
        <end position="137"/>
    </location>
</feature>
<feature type="compositionally biased region" description="Polar residues" evidence="4">
    <location>
        <begin position="302"/>
        <end position="312"/>
    </location>
</feature>
<dbReference type="PRINTS" id="PR00454">
    <property type="entry name" value="ETSDOMAIN"/>
</dbReference>
<feature type="region of interest" description="Disordered" evidence="4">
    <location>
        <begin position="113"/>
        <end position="137"/>
    </location>
</feature>
<evidence type="ECO:0000256" key="5">
    <source>
        <dbReference type="SAM" id="SignalP"/>
    </source>
</evidence>
<dbReference type="SUPFAM" id="SSF46785">
    <property type="entry name" value="Winged helix' DNA-binding domain"/>
    <property type="match status" value="1"/>
</dbReference>
<dbReference type="GO" id="GO:0043565">
    <property type="term" value="F:sequence-specific DNA binding"/>
    <property type="evidence" value="ECO:0007669"/>
    <property type="project" value="InterPro"/>
</dbReference>
<feature type="signal peptide" evidence="5">
    <location>
        <begin position="1"/>
        <end position="21"/>
    </location>
</feature>
<keyword evidence="3" id="KW-0539">Nucleus</keyword>
<evidence type="ECO:0000256" key="2">
    <source>
        <dbReference type="ARBA" id="ARBA00023125"/>
    </source>
</evidence>
<proteinExistence type="inferred from homology"/>
<evidence type="ECO:0000313" key="8">
    <source>
        <dbReference type="RefSeq" id="XP_029287930.1"/>
    </source>
</evidence>
<dbReference type="PROSITE" id="PS00345">
    <property type="entry name" value="ETS_DOMAIN_1"/>
    <property type="match status" value="1"/>
</dbReference>
<organism evidence="7 8">
    <name type="scientific">Cottoperca gobio</name>
    <name type="common">Frogmouth</name>
    <name type="synonym">Aphritis gobio</name>
    <dbReference type="NCBI Taxonomy" id="56716"/>
    <lineage>
        <taxon>Eukaryota</taxon>
        <taxon>Metazoa</taxon>
        <taxon>Chordata</taxon>
        <taxon>Craniata</taxon>
        <taxon>Vertebrata</taxon>
        <taxon>Euteleostomi</taxon>
        <taxon>Actinopterygii</taxon>
        <taxon>Neopterygii</taxon>
        <taxon>Teleostei</taxon>
        <taxon>Neoteleostei</taxon>
        <taxon>Acanthomorphata</taxon>
        <taxon>Eupercaria</taxon>
        <taxon>Perciformes</taxon>
        <taxon>Notothenioidei</taxon>
        <taxon>Bovichtidae</taxon>
        <taxon>Cottoperca</taxon>
    </lineage>
</organism>
<dbReference type="InterPro" id="IPR036388">
    <property type="entry name" value="WH-like_DNA-bd_sf"/>
</dbReference>
<dbReference type="Pfam" id="PF00178">
    <property type="entry name" value="Ets"/>
    <property type="match status" value="1"/>
</dbReference>
<evidence type="ECO:0000259" key="6">
    <source>
        <dbReference type="PROSITE" id="PS50061"/>
    </source>
</evidence>
<dbReference type="PANTHER" id="PTHR11849">
    <property type="entry name" value="ETS"/>
    <property type="match status" value="1"/>
</dbReference>
<dbReference type="PANTHER" id="PTHR11849:SF21">
    <property type="entry name" value="ETS DOMAIN-CONTAINING PROTEIN ELK-4"/>
    <property type="match status" value="1"/>
</dbReference>
<dbReference type="GO" id="GO:0000981">
    <property type="term" value="F:DNA-binding transcription factor activity, RNA polymerase II-specific"/>
    <property type="evidence" value="ECO:0007669"/>
    <property type="project" value="TreeGrafter"/>
</dbReference>
<dbReference type="InterPro" id="IPR000418">
    <property type="entry name" value="Ets_dom"/>
</dbReference>
<dbReference type="PROSITE" id="PS50061">
    <property type="entry name" value="ETS_DOMAIN_3"/>
    <property type="match status" value="1"/>
</dbReference>
<dbReference type="SMART" id="SM00413">
    <property type="entry name" value="ETS"/>
    <property type="match status" value="1"/>
</dbReference>
<accession>A0A6J2PQV1</accession>
<dbReference type="GO" id="GO:0030154">
    <property type="term" value="P:cell differentiation"/>
    <property type="evidence" value="ECO:0007669"/>
    <property type="project" value="TreeGrafter"/>
</dbReference>
<dbReference type="InterPro" id="IPR036390">
    <property type="entry name" value="WH_DNA-bd_sf"/>
</dbReference>
<keyword evidence="5" id="KW-0732">Signal</keyword>
<evidence type="ECO:0000256" key="1">
    <source>
        <dbReference type="ARBA" id="ARBA00005562"/>
    </source>
</evidence>
<sequence length="468" mass="50853">MDNSVTLWQFLLQLLLDSSNEQLICWTNEEGEFKLLQAEEVARLWGARKNKPNMNYDKLSRALRYYYDKNIIKKVNGQKFVYRFVSYPDILKGDVATRTEGMDVGAGGIPHLLKRGDSTLQEGEPGDRSSTAALGSSIKQSNRNDYIHSGLYTSFTLNSLQNGRQLFKSIKIENPAEKLADKRSLTATAQSQEQSPQPQQPTALPSVIKFGNTPPKLAPALSAQVAIEPTLMSTHLDPLQASILRGEDISTHSSLPSQSVYSLEYIRPSSSTFSLPELTSASPSPSLVPDSSQELVIDSDIESGSSQPTDAQAQEKVDSGMGLSGDETSFVDAETSSFSLSSSTTISTLSSLKTRKPPKILQISPPTLLVTASDFSPMNLCSPSLPTASLTPAMLQTPTLLLTPSPLLSNIHFWSTLSPVAPLSPATRRQGAHLFQFPSVFTPQFQIPIHSMDGTNTPGPISPDPQKT</sequence>
<reference evidence="8" key="1">
    <citation type="submission" date="2025-08" db="UniProtKB">
        <authorList>
            <consortium name="RefSeq"/>
        </authorList>
    </citation>
    <scope>IDENTIFICATION</scope>
</reference>
<dbReference type="RefSeq" id="XP_029287930.1">
    <property type="nucleotide sequence ID" value="XM_029432070.1"/>
</dbReference>
<evidence type="ECO:0000256" key="3">
    <source>
        <dbReference type="RuleBase" id="RU004019"/>
    </source>
</evidence>
<dbReference type="CTD" id="2005"/>
<comment type="similarity">
    <text evidence="1 3">Belongs to the ETS family.</text>
</comment>
<keyword evidence="7" id="KW-1185">Reference proteome</keyword>
<dbReference type="GO" id="GO:0005634">
    <property type="term" value="C:nucleus"/>
    <property type="evidence" value="ECO:0007669"/>
    <property type="project" value="UniProtKB-SubCell"/>
</dbReference>
<evidence type="ECO:0000256" key="4">
    <source>
        <dbReference type="SAM" id="MobiDB-lite"/>
    </source>
</evidence>
<dbReference type="Gene3D" id="1.10.10.10">
    <property type="entry name" value="Winged helix-like DNA-binding domain superfamily/Winged helix DNA-binding domain"/>
    <property type="match status" value="1"/>
</dbReference>
<dbReference type="InParanoid" id="A0A6J2PQV1"/>
<dbReference type="GeneID" id="115008458"/>
<feature type="region of interest" description="Disordered" evidence="4">
    <location>
        <begin position="302"/>
        <end position="326"/>
    </location>
</feature>
<feature type="compositionally biased region" description="Low complexity" evidence="4">
    <location>
        <begin position="186"/>
        <end position="203"/>
    </location>
</feature>
<dbReference type="KEGG" id="cgob:115008458"/>
<protein>
    <submittedName>
        <fullName evidence="8">ETS domain-containing protein Elk-4</fullName>
    </submittedName>
</protein>
<keyword evidence="2 3" id="KW-0238">DNA-binding</keyword>
<dbReference type="FunCoup" id="A0A6J2PQV1">
    <property type="interactions" value="1658"/>
</dbReference>
<dbReference type="PROSITE" id="PS00346">
    <property type="entry name" value="ETS_DOMAIN_2"/>
    <property type="match status" value="1"/>
</dbReference>
<dbReference type="AlphaFoldDB" id="A0A6J2PQV1"/>
<feature type="chain" id="PRO_5026737634" evidence="5">
    <location>
        <begin position="22"/>
        <end position="468"/>
    </location>
</feature>
<dbReference type="OrthoDB" id="10067219at2759"/>
<name>A0A6J2PQV1_COTGO</name>
<feature type="region of interest" description="Disordered" evidence="4">
    <location>
        <begin position="181"/>
        <end position="211"/>
    </location>
</feature>
<dbReference type="Proteomes" id="UP000504630">
    <property type="component" value="Chromosome 5"/>
</dbReference>
<evidence type="ECO:0000313" key="7">
    <source>
        <dbReference type="Proteomes" id="UP000504630"/>
    </source>
</evidence>